<dbReference type="Proteomes" id="UP000076512">
    <property type="component" value="Unassembled WGS sequence"/>
</dbReference>
<dbReference type="GO" id="GO:0071949">
    <property type="term" value="F:FAD binding"/>
    <property type="evidence" value="ECO:0007669"/>
    <property type="project" value="InterPro"/>
</dbReference>
<sequence>MIRDTETTFDVAIIGSGMSGAVLGMILARHGVRVLMIEGGVHPRFAVGESTIPHTSLLSCMLAERYDVPELETIAYPERIHREVASTSGIKRSFGFAYHRAGQIYDPRDSFAIGTSSKDENHLFRQDVDAWLSYQAVRYGAVLRQQTRVRDIEIDDSGVTLHTQHAGGETTVRARYLVDGSGFRSVVAEKYGLRENPPRFAHHSRSMFTHMVDVGVFDPDSPMSVPWNQSTLHHVFEGGWLWVIPFDNREGTTNPLVSIGLTVDPRVYPKPENVPAEVEFQQFLDRFPSVAPQFARAKTVRPWVNTGRLQYSSSRSVGHRWSMMSHASGALDPLFSRGLINTLEVTAALVDPLLEALREDDFADERFEHLEAMHGRVLGFNDRLVAGAFTATADFDLWNAWLRVWALATVPTEFRLMTALAAYTTTRDPRYLSGEVADPVFSDFEDPDYRAFFTRAGDLLDRFRAGEAAAGETAHRILTVADEYKFPIRMTREGLERSGHHIQLELTEANLAVARSGFRWALTNPDCRDMFLNPKTFTRWHARRPDPHLA</sequence>
<comment type="similarity">
    <text evidence="2">Belongs to the flavin-dependent halogenase family. Bacterial tryptophan halogenase subfamily.</text>
</comment>
<dbReference type="PRINTS" id="PR00420">
    <property type="entry name" value="RNGMNOXGNASE"/>
</dbReference>
<dbReference type="Pfam" id="PF01494">
    <property type="entry name" value="FAD_binding_3"/>
    <property type="match status" value="1"/>
</dbReference>
<dbReference type="STRING" id="455432.AWN90_20140"/>
<dbReference type="EMBL" id="LWGR01000003">
    <property type="protein sequence ID" value="KZM75666.1"/>
    <property type="molecule type" value="Genomic_DNA"/>
</dbReference>
<dbReference type="InterPro" id="IPR002938">
    <property type="entry name" value="FAD-bd"/>
</dbReference>
<evidence type="ECO:0000313" key="5">
    <source>
        <dbReference type="Proteomes" id="UP000076512"/>
    </source>
</evidence>
<feature type="domain" description="FAD-binding" evidence="3">
    <location>
        <begin position="9"/>
        <end position="215"/>
    </location>
</feature>
<dbReference type="InterPro" id="IPR050816">
    <property type="entry name" value="Flavin-dep_Halogenase_NPB"/>
</dbReference>
<keyword evidence="5" id="KW-1185">Reference proteome</keyword>
<dbReference type="OrthoDB" id="103324at2"/>
<evidence type="ECO:0000256" key="1">
    <source>
        <dbReference type="ARBA" id="ARBA00023002"/>
    </source>
</evidence>
<dbReference type="RefSeq" id="WP_067583467.1">
    <property type="nucleotide sequence ID" value="NZ_JABMCZ010000001.1"/>
</dbReference>
<dbReference type="Gene3D" id="3.50.50.60">
    <property type="entry name" value="FAD/NAD(P)-binding domain"/>
    <property type="match status" value="1"/>
</dbReference>
<dbReference type="PANTHER" id="PTHR43747:SF5">
    <property type="entry name" value="FAD-BINDING DOMAIN-CONTAINING PROTEIN"/>
    <property type="match status" value="1"/>
</dbReference>
<keyword evidence="1" id="KW-0560">Oxidoreductase</keyword>
<dbReference type="GO" id="GO:0016491">
    <property type="term" value="F:oxidoreductase activity"/>
    <property type="evidence" value="ECO:0007669"/>
    <property type="project" value="UniProtKB-KW"/>
</dbReference>
<organism evidence="4 5">
    <name type="scientific">Nocardia terpenica</name>
    <dbReference type="NCBI Taxonomy" id="455432"/>
    <lineage>
        <taxon>Bacteria</taxon>
        <taxon>Bacillati</taxon>
        <taxon>Actinomycetota</taxon>
        <taxon>Actinomycetes</taxon>
        <taxon>Mycobacteriales</taxon>
        <taxon>Nocardiaceae</taxon>
        <taxon>Nocardia</taxon>
    </lineage>
</organism>
<evidence type="ECO:0000313" key="4">
    <source>
        <dbReference type="EMBL" id="KZM75666.1"/>
    </source>
</evidence>
<name>A0A164PJT3_9NOCA</name>
<dbReference type="SUPFAM" id="SSF51905">
    <property type="entry name" value="FAD/NAD(P)-binding domain"/>
    <property type="match status" value="1"/>
</dbReference>
<dbReference type="AlphaFoldDB" id="A0A164PJT3"/>
<protein>
    <recommendedName>
        <fullName evidence="3">FAD-binding domain-containing protein</fullName>
    </recommendedName>
</protein>
<comment type="caution">
    <text evidence="4">The sequence shown here is derived from an EMBL/GenBank/DDBJ whole genome shotgun (WGS) entry which is preliminary data.</text>
</comment>
<evidence type="ECO:0000259" key="3">
    <source>
        <dbReference type="Pfam" id="PF01494"/>
    </source>
</evidence>
<dbReference type="PANTHER" id="PTHR43747">
    <property type="entry name" value="FAD-BINDING PROTEIN"/>
    <property type="match status" value="1"/>
</dbReference>
<proteinExistence type="inferred from homology"/>
<accession>A0A164PJT3</accession>
<evidence type="ECO:0000256" key="2">
    <source>
        <dbReference type="ARBA" id="ARBA00038396"/>
    </source>
</evidence>
<reference evidence="4 5" key="1">
    <citation type="submission" date="2016-04" db="EMBL/GenBank/DDBJ databases">
        <authorList>
            <person name="Evans L.H."/>
            <person name="Alamgir A."/>
            <person name="Owens N."/>
            <person name="Weber N.D."/>
            <person name="Virtaneva K."/>
            <person name="Barbian K."/>
            <person name="Babar A."/>
            <person name="Rosenke K."/>
        </authorList>
    </citation>
    <scope>NUCLEOTIDE SEQUENCE [LARGE SCALE GENOMIC DNA]</scope>
    <source>
        <strain evidence="4 5">IFM 0406</strain>
    </source>
</reference>
<gene>
    <name evidence="4" type="ORF">AWN90_20140</name>
</gene>
<dbReference type="InterPro" id="IPR036188">
    <property type="entry name" value="FAD/NAD-bd_sf"/>
</dbReference>